<comment type="subcellular location">
    <subcellularLocation>
        <location evidence="3">Cytoplasm</location>
    </subcellularLocation>
</comment>
<dbReference type="Proteomes" id="UP000001812">
    <property type="component" value="Chromosome I"/>
</dbReference>
<dbReference type="GO" id="GO:0005737">
    <property type="term" value="C:cytoplasm"/>
    <property type="evidence" value="ECO:0007669"/>
    <property type="project" value="UniProtKB-SubCell"/>
</dbReference>
<accession>A0A0E1WBM5</accession>
<evidence type="ECO:0000313" key="4">
    <source>
        <dbReference type="EMBL" id="EET06937.1"/>
    </source>
</evidence>
<comment type="subunit">
    <text evidence="3">UreD, UreF and UreG form a complex that acts as a GTP-hydrolysis-dependent molecular chaperone, activating the urease apoprotein by helping to assemble the nickel containing metallocenter of UreC. The UreE protein probably delivers the nickel.</text>
</comment>
<dbReference type="GO" id="GO:0016151">
    <property type="term" value="F:nickel cation binding"/>
    <property type="evidence" value="ECO:0007669"/>
    <property type="project" value="UniProtKB-UniRule"/>
</dbReference>
<evidence type="ECO:0000256" key="2">
    <source>
        <dbReference type="ARBA" id="ARBA00023186"/>
    </source>
</evidence>
<dbReference type="PANTHER" id="PTHR33643:SF1">
    <property type="entry name" value="UREASE ACCESSORY PROTEIN D"/>
    <property type="match status" value="1"/>
</dbReference>
<comment type="similarity">
    <text evidence="1 3">Belongs to the UreD family.</text>
</comment>
<dbReference type="EMBL" id="CM000832">
    <property type="protein sequence ID" value="EET06937.1"/>
    <property type="molecule type" value="Genomic_DNA"/>
</dbReference>
<dbReference type="AlphaFoldDB" id="A0A0E1WBM5"/>
<dbReference type="HOGENOM" id="CLU_056339_0_0_4"/>
<dbReference type="HAMAP" id="MF_01384">
    <property type="entry name" value="UreD"/>
    <property type="match status" value="1"/>
</dbReference>
<dbReference type="Pfam" id="PF01774">
    <property type="entry name" value="UreD"/>
    <property type="match status" value="1"/>
</dbReference>
<keyword evidence="2 3" id="KW-0143">Chaperone</keyword>
<dbReference type="InterPro" id="IPR002669">
    <property type="entry name" value="UreD"/>
</dbReference>
<keyword evidence="3" id="KW-0963">Cytoplasm</keyword>
<keyword evidence="3" id="KW-0996">Nickel insertion</keyword>
<name>A0A0E1WBM5_BURPE</name>
<dbReference type="PANTHER" id="PTHR33643">
    <property type="entry name" value="UREASE ACCESSORY PROTEIN D"/>
    <property type="match status" value="1"/>
</dbReference>
<comment type="function">
    <text evidence="3">Required for maturation of urease via the functional incorporation of the urease nickel metallocenter.</text>
</comment>
<proteinExistence type="inferred from homology"/>
<organism evidence="4">
    <name type="scientific">Burkholderia pseudomallei 1710a</name>
    <dbReference type="NCBI Taxonomy" id="320371"/>
    <lineage>
        <taxon>Bacteria</taxon>
        <taxon>Pseudomonadati</taxon>
        <taxon>Pseudomonadota</taxon>
        <taxon>Betaproteobacteria</taxon>
        <taxon>Burkholderiales</taxon>
        <taxon>Burkholderiaceae</taxon>
        <taxon>Burkholderia</taxon>
        <taxon>pseudomallei group</taxon>
    </lineage>
</organism>
<dbReference type="SMR" id="A0A0E1WBM5"/>
<evidence type="ECO:0000256" key="1">
    <source>
        <dbReference type="ARBA" id="ARBA00007177"/>
    </source>
</evidence>
<gene>
    <name evidence="3 4" type="primary">ureD</name>
    <name evidence="4" type="ORF">BURPS1710A_3600</name>
</gene>
<reference evidence="4" key="1">
    <citation type="submission" date="2009-05" db="EMBL/GenBank/DDBJ databases">
        <authorList>
            <person name="Harkins D.M."/>
            <person name="DeShazer D."/>
            <person name="Woods D.E."/>
            <person name="Brinkac L.M."/>
            <person name="Brown K.A."/>
            <person name="Hung G.C."/>
            <person name="Tuanyok A."/>
            <person name="Zhang B."/>
            <person name="Nierman W.C."/>
        </authorList>
    </citation>
    <scope>NUCLEOTIDE SEQUENCE [LARGE SCALE GENOMIC DNA]</scope>
    <source>
        <strain evidence="4">1710a</strain>
    </source>
</reference>
<evidence type="ECO:0000256" key="3">
    <source>
        <dbReference type="HAMAP-Rule" id="MF_01384"/>
    </source>
</evidence>
<sequence>MSAHEPHTSLVRPAAKAWHARLELGFERQPGGRTALAHRRHVGPLRVQRALYPEGDAICHAVIVHPPGGVAGGDRLEIDVRLDAGTHAVLTTPGATKWYKSNGLDARQRIDIDVGAHAKLDWLPQNNLFFDAAHASLEFVLALGDGASVLGWDATQLGRQAAGEAWSAGSIASFSKIVGPSGRPLWVERARLDAGDPLRAAPQGLGGFAVYGTLWALGAACTEALAESIAPALPFDDALRAGVTCVAPGTLLIRALAHSMEALQRLLAEQWLALRPIVHGVDPKPLRLWQT</sequence>
<protein>
    <recommendedName>
        <fullName evidence="3">Urease accessory protein UreD</fullName>
    </recommendedName>
</protein>
<dbReference type="GeneID" id="93061236"/>
<dbReference type="RefSeq" id="WP_004185533.1">
    <property type="nucleotide sequence ID" value="NZ_CM000832.1"/>
</dbReference>